<dbReference type="InterPro" id="IPR036390">
    <property type="entry name" value="WH_DNA-bd_sf"/>
</dbReference>
<accession>A0A1G8R1B7</accession>
<keyword evidence="1" id="KW-1133">Transmembrane helix</keyword>
<name>A0A1G8R1B7_9BACI</name>
<keyword evidence="3" id="KW-1185">Reference proteome</keyword>
<dbReference type="PROSITE" id="PS51197">
    <property type="entry name" value="HTH_RRF2_2"/>
    <property type="match status" value="1"/>
</dbReference>
<dbReference type="Gene3D" id="1.10.10.10">
    <property type="entry name" value="Winged helix-like DNA-binding domain superfamily/Winged helix DNA-binding domain"/>
    <property type="match status" value="1"/>
</dbReference>
<gene>
    <name evidence="2" type="ORF">SAMN04488123_1152</name>
</gene>
<sequence length="116" mass="12682">MKSEFSLAVLSLAMLADAPGRITTSDVIAGSAGVHPVRIRKVLAELKKHGFIDSKEGSGGGFILKEDPDHISLDEMYRLTAMETLKPKCPVAGIIVSSVLILKLYWIIFYLIPKNK</sequence>
<evidence type="ECO:0000313" key="3">
    <source>
        <dbReference type="Proteomes" id="UP000198853"/>
    </source>
</evidence>
<evidence type="ECO:0000256" key="1">
    <source>
        <dbReference type="SAM" id="Phobius"/>
    </source>
</evidence>
<protein>
    <submittedName>
        <fullName evidence="2">Transcriptional regulator</fullName>
    </submittedName>
</protein>
<dbReference type="Pfam" id="PF02082">
    <property type="entry name" value="Rrf2"/>
    <property type="match status" value="1"/>
</dbReference>
<dbReference type="GO" id="GO:0003700">
    <property type="term" value="F:DNA-binding transcription factor activity"/>
    <property type="evidence" value="ECO:0007669"/>
    <property type="project" value="TreeGrafter"/>
</dbReference>
<proteinExistence type="predicted"/>
<organism evidence="2 3">
    <name type="scientific">Natribacillus halophilus</name>
    <dbReference type="NCBI Taxonomy" id="549003"/>
    <lineage>
        <taxon>Bacteria</taxon>
        <taxon>Bacillati</taxon>
        <taxon>Bacillota</taxon>
        <taxon>Bacilli</taxon>
        <taxon>Bacillales</taxon>
        <taxon>Bacillaceae</taxon>
        <taxon>Natribacillus</taxon>
    </lineage>
</organism>
<dbReference type="EMBL" id="FNEN01000015">
    <property type="protein sequence ID" value="SDJ10748.1"/>
    <property type="molecule type" value="Genomic_DNA"/>
</dbReference>
<dbReference type="InterPro" id="IPR000944">
    <property type="entry name" value="Tscrpt_reg_Rrf2"/>
</dbReference>
<dbReference type="GO" id="GO:0005829">
    <property type="term" value="C:cytosol"/>
    <property type="evidence" value="ECO:0007669"/>
    <property type="project" value="TreeGrafter"/>
</dbReference>
<keyword evidence="1" id="KW-0472">Membrane</keyword>
<dbReference type="AlphaFoldDB" id="A0A1G8R1B7"/>
<dbReference type="InterPro" id="IPR036388">
    <property type="entry name" value="WH-like_DNA-bd_sf"/>
</dbReference>
<dbReference type="PANTHER" id="PTHR33221:SF15">
    <property type="entry name" value="HTH-TYPE TRANSCRIPTIONAL REGULATOR YWGB-RELATED"/>
    <property type="match status" value="1"/>
</dbReference>
<keyword evidence="1" id="KW-0812">Transmembrane</keyword>
<dbReference type="PANTHER" id="PTHR33221">
    <property type="entry name" value="WINGED HELIX-TURN-HELIX TRANSCRIPTIONAL REGULATOR, RRF2 FAMILY"/>
    <property type="match status" value="1"/>
</dbReference>
<feature type="transmembrane region" description="Helical" evidence="1">
    <location>
        <begin position="91"/>
        <end position="112"/>
    </location>
</feature>
<evidence type="ECO:0000313" key="2">
    <source>
        <dbReference type="EMBL" id="SDJ10748.1"/>
    </source>
</evidence>
<dbReference type="SUPFAM" id="SSF46785">
    <property type="entry name" value="Winged helix' DNA-binding domain"/>
    <property type="match status" value="1"/>
</dbReference>
<reference evidence="2 3" key="1">
    <citation type="submission" date="2016-10" db="EMBL/GenBank/DDBJ databases">
        <authorList>
            <person name="de Groot N.N."/>
        </authorList>
    </citation>
    <scope>NUCLEOTIDE SEQUENCE [LARGE SCALE GENOMIC DNA]</scope>
    <source>
        <strain evidence="2 3">DSM 21771</strain>
    </source>
</reference>
<dbReference type="Proteomes" id="UP000198853">
    <property type="component" value="Unassembled WGS sequence"/>
</dbReference>